<protein>
    <submittedName>
        <fullName evidence="1">Uncharacterized protein</fullName>
    </submittedName>
</protein>
<evidence type="ECO:0000313" key="1">
    <source>
        <dbReference type="EMBL" id="JAH62706.1"/>
    </source>
</evidence>
<dbReference type="EMBL" id="GBXM01045871">
    <property type="protein sequence ID" value="JAH62706.1"/>
    <property type="molecule type" value="Transcribed_RNA"/>
</dbReference>
<name>A0A0E9UA24_ANGAN</name>
<accession>A0A0E9UA24</accession>
<proteinExistence type="predicted"/>
<sequence>MMTNPNSASYKNGISLNAFSQTSVFTQHTALADCCCSGSSQSG</sequence>
<dbReference type="AlphaFoldDB" id="A0A0E9UA24"/>
<reference evidence="1" key="1">
    <citation type="submission" date="2014-11" db="EMBL/GenBank/DDBJ databases">
        <authorList>
            <person name="Amaro Gonzalez C."/>
        </authorList>
    </citation>
    <scope>NUCLEOTIDE SEQUENCE</scope>
</reference>
<reference evidence="1" key="2">
    <citation type="journal article" date="2015" name="Fish Shellfish Immunol.">
        <title>Early steps in the European eel (Anguilla anguilla)-Vibrio vulnificus interaction in the gills: Role of the RtxA13 toxin.</title>
        <authorList>
            <person name="Callol A."/>
            <person name="Pajuelo D."/>
            <person name="Ebbesson L."/>
            <person name="Teles M."/>
            <person name="MacKenzie S."/>
            <person name="Amaro C."/>
        </authorList>
    </citation>
    <scope>NUCLEOTIDE SEQUENCE</scope>
</reference>
<organism evidence="1">
    <name type="scientific">Anguilla anguilla</name>
    <name type="common">European freshwater eel</name>
    <name type="synonym">Muraena anguilla</name>
    <dbReference type="NCBI Taxonomy" id="7936"/>
    <lineage>
        <taxon>Eukaryota</taxon>
        <taxon>Metazoa</taxon>
        <taxon>Chordata</taxon>
        <taxon>Craniata</taxon>
        <taxon>Vertebrata</taxon>
        <taxon>Euteleostomi</taxon>
        <taxon>Actinopterygii</taxon>
        <taxon>Neopterygii</taxon>
        <taxon>Teleostei</taxon>
        <taxon>Anguilliformes</taxon>
        <taxon>Anguillidae</taxon>
        <taxon>Anguilla</taxon>
    </lineage>
</organism>